<dbReference type="CDD" id="cd08049">
    <property type="entry name" value="TAF8"/>
    <property type="match status" value="1"/>
</dbReference>
<evidence type="ECO:0000256" key="7">
    <source>
        <dbReference type="SAM" id="Phobius"/>
    </source>
</evidence>
<evidence type="ECO:0000259" key="8">
    <source>
        <dbReference type="Pfam" id="PF10406"/>
    </source>
</evidence>
<evidence type="ECO:0000313" key="9">
    <source>
        <dbReference type="EMBL" id="CAK9182610.1"/>
    </source>
</evidence>
<dbReference type="Proteomes" id="UP001642360">
    <property type="component" value="Unassembled WGS sequence"/>
</dbReference>
<accession>A0ABC8UNL6</accession>
<dbReference type="PANTHER" id="PTHR46338:SF1">
    <property type="entry name" value="TRANSCRIPTION INITIATION FACTOR TFIID SUBUNIT 8"/>
    <property type="match status" value="1"/>
</dbReference>
<dbReference type="GO" id="GO:0005634">
    <property type="term" value="C:nucleus"/>
    <property type="evidence" value="ECO:0007669"/>
    <property type="project" value="UniProtKB-SubCell"/>
</dbReference>
<dbReference type="InterPro" id="IPR037818">
    <property type="entry name" value="TAF8"/>
</dbReference>
<reference evidence="9 10" key="1">
    <citation type="submission" date="2024-02" db="EMBL/GenBank/DDBJ databases">
        <authorList>
            <person name="Vignale AGUSTIN F."/>
            <person name="Sosa J E."/>
            <person name="Modenutti C."/>
        </authorList>
    </citation>
    <scope>NUCLEOTIDE SEQUENCE [LARGE SCALE GENOMIC DNA]</scope>
</reference>
<dbReference type="EMBL" id="CAUOFW020008391">
    <property type="protein sequence ID" value="CAK9182610.1"/>
    <property type="molecule type" value="Genomic_DNA"/>
</dbReference>
<dbReference type="AlphaFoldDB" id="A0ABC8UNL6"/>
<comment type="caution">
    <text evidence="9">The sequence shown here is derived from an EMBL/GenBank/DDBJ whole genome shotgun (WGS) entry which is preliminary data.</text>
</comment>
<keyword evidence="5" id="KW-0804">Transcription</keyword>
<evidence type="ECO:0000256" key="6">
    <source>
        <dbReference type="ARBA" id="ARBA00023242"/>
    </source>
</evidence>
<dbReference type="InterPro" id="IPR019473">
    <property type="entry name" value="TFIID_su8_C"/>
</dbReference>
<comment type="subcellular location">
    <subcellularLocation>
        <location evidence="1">Nucleus</location>
    </subcellularLocation>
</comment>
<protein>
    <recommendedName>
        <fullName evidence="3">Transcription initiation factor TFIID subunit 8</fullName>
    </recommendedName>
</protein>
<dbReference type="PANTHER" id="PTHR46338">
    <property type="entry name" value="TRANSCRIPTION INITIATION FACTOR TFIID SUBUNIT 8"/>
    <property type="match status" value="1"/>
</dbReference>
<gene>
    <name evidence="9" type="ORF">ILEXP_LOCUS52825</name>
</gene>
<organism evidence="9 10">
    <name type="scientific">Ilex paraguariensis</name>
    <name type="common">yerba mate</name>
    <dbReference type="NCBI Taxonomy" id="185542"/>
    <lineage>
        <taxon>Eukaryota</taxon>
        <taxon>Viridiplantae</taxon>
        <taxon>Streptophyta</taxon>
        <taxon>Embryophyta</taxon>
        <taxon>Tracheophyta</taxon>
        <taxon>Spermatophyta</taxon>
        <taxon>Magnoliopsida</taxon>
        <taxon>eudicotyledons</taxon>
        <taxon>Gunneridae</taxon>
        <taxon>Pentapetalae</taxon>
        <taxon>asterids</taxon>
        <taxon>campanulids</taxon>
        <taxon>Aquifoliales</taxon>
        <taxon>Aquifoliaceae</taxon>
        <taxon>Ilex</taxon>
    </lineage>
</organism>
<evidence type="ECO:0000313" key="10">
    <source>
        <dbReference type="Proteomes" id="UP001642360"/>
    </source>
</evidence>
<keyword evidence="4" id="KW-0805">Transcription regulation</keyword>
<evidence type="ECO:0000256" key="4">
    <source>
        <dbReference type="ARBA" id="ARBA00023015"/>
    </source>
</evidence>
<keyword evidence="7" id="KW-0472">Membrane</keyword>
<evidence type="ECO:0000256" key="2">
    <source>
        <dbReference type="ARBA" id="ARBA00008767"/>
    </source>
</evidence>
<dbReference type="Pfam" id="PF10406">
    <property type="entry name" value="TAF8_C"/>
    <property type="match status" value="1"/>
</dbReference>
<name>A0ABC8UNL6_9AQUA</name>
<evidence type="ECO:0000256" key="3">
    <source>
        <dbReference type="ARBA" id="ARBA00017307"/>
    </source>
</evidence>
<evidence type="ECO:0000256" key="5">
    <source>
        <dbReference type="ARBA" id="ARBA00023163"/>
    </source>
</evidence>
<feature type="transmembrane region" description="Helical" evidence="7">
    <location>
        <begin position="6"/>
        <end position="25"/>
    </location>
</feature>
<proteinExistence type="inferred from homology"/>
<comment type="similarity">
    <text evidence="2">Belongs to the TAF8 family.</text>
</comment>
<keyword evidence="7" id="KW-1133">Transmembrane helix</keyword>
<keyword evidence="10" id="KW-1185">Reference proteome</keyword>
<keyword evidence="7" id="KW-0812">Transmembrane</keyword>
<sequence length="298" mass="34175">MSAIILPEILIAPAELFLIGILRWISFSRMLLLDIFSSNLFQQYYISVGFLAAGSRLRVTSARFLLSMPIFTALFTKDLSRVHSLSYDFLISKSCETKLIGIPGRHRSSVPPSLSRIPHASEITHCMTNSGIVREIFYYVEYAEEVPYAQPVPYFTVVRNKRGIRNFIEMGETFKHIPAWLPAFRDPHTYIHSAVWNERVTDPRDDKIQLARQRRKAERSLLSLQQRDQNLIEISIHSLSQPERKMFHQFFRPPNYRIKSTQVPLMETFAPAIEALEGGYCKSGDGGDISLPDKRPAV</sequence>
<keyword evidence="6" id="KW-0539">Nucleus</keyword>
<evidence type="ECO:0000256" key="1">
    <source>
        <dbReference type="ARBA" id="ARBA00004123"/>
    </source>
</evidence>
<feature type="domain" description="Transcription factor TFIID subunit 8 C-terminal" evidence="8">
    <location>
        <begin position="176"/>
        <end position="224"/>
    </location>
</feature>